<sequence length="85" mass="9762">MNLELWLSFVRLIYKKKQGKKSYSLINEGFGTIYLSKTGLYKFISITYAEVDHSNLLIVATFFRFGASGGCSRHLFLVIKSNQFL</sequence>
<protein>
    <submittedName>
        <fullName evidence="1">Uncharacterized protein</fullName>
    </submittedName>
</protein>
<dbReference type="Proteomes" id="UP000799092">
    <property type="component" value="Unassembled WGS sequence"/>
</dbReference>
<comment type="caution">
    <text evidence="1">The sequence shown here is derived from an EMBL/GenBank/DDBJ whole genome shotgun (WGS) entry which is preliminary data.</text>
</comment>
<reference evidence="1" key="1">
    <citation type="submission" date="2019-11" db="EMBL/GenBank/DDBJ databases">
        <authorList>
            <person name="Li J."/>
        </authorList>
    </citation>
    <scope>NUCLEOTIDE SEQUENCE</scope>
    <source>
        <strain evidence="1">B6B</strain>
    </source>
</reference>
<dbReference type="EMBL" id="WJNG01000016">
    <property type="protein sequence ID" value="MRH44470.1"/>
    <property type="molecule type" value="Genomic_DNA"/>
</dbReference>
<gene>
    <name evidence="1" type="ORF">GH741_17640</name>
</gene>
<name>A0A6A8DGV9_9BACI</name>
<accession>A0A6A8DGV9</accession>
<evidence type="ECO:0000313" key="1">
    <source>
        <dbReference type="EMBL" id="MRH44470.1"/>
    </source>
</evidence>
<evidence type="ECO:0000313" key="2">
    <source>
        <dbReference type="Proteomes" id="UP000799092"/>
    </source>
</evidence>
<proteinExistence type="predicted"/>
<dbReference type="AlphaFoldDB" id="A0A6A8DGV9"/>
<organism evidence="1 2">
    <name type="scientific">Aquibacillus halophilus</name>
    <dbReference type="NCBI Taxonomy" id="930132"/>
    <lineage>
        <taxon>Bacteria</taxon>
        <taxon>Bacillati</taxon>
        <taxon>Bacillota</taxon>
        <taxon>Bacilli</taxon>
        <taxon>Bacillales</taxon>
        <taxon>Bacillaceae</taxon>
        <taxon>Aquibacillus</taxon>
    </lineage>
</organism>
<keyword evidence="2" id="KW-1185">Reference proteome</keyword>